<feature type="transmembrane region" description="Helical" evidence="1">
    <location>
        <begin position="56"/>
        <end position="75"/>
    </location>
</feature>
<reference evidence="2" key="1">
    <citation type="submission" date="2022-05" db="EMBL/GenBank/DDBJ databases">
        <title>Jatrophihabitans sp. SB3-54 whole genome sequence.</title>
        <authorList>
            <person name="Suh M.K."/>
            <person name="Eom M.K."/>
            <person name="Kim J.S."/>
            <person name="Kim H.S."/>
            <person name="Do H.E."/>
            <person name="Shin Y.K."/>
            <person name="Lee J.-S."/>
        </authorList>
    </citation>
    <scope>NUCLEOTIDE SEQUENCE</scope>
    <source>
        <strain evidence="2">SB3-54</strain>
    </source>
</reference>
<dbReference type="InterPro" id="IPR019681">
    <property type="entry name" value="DUF2530"/>
</dbReference>
<feature type="transmembrane region" description="Helical" evidence="1">
    <location>
        <begin position="27"/>
        <end position="50"/>
    </location>
</feature>
<sequence>MGTPSTPGPPGRGLARPPAVRLDARKVVLAGTALWFLGFVVLLPFWSWLGRHDHRVWLWTCLAGGVLGLLGYLLMAKHRREGRTL</sequence>
<keyword evidence="3" id="KW-1185">Reference proteome</keyword>
<keyword evidence="1" id="KW-0812">Transmembrane</keyword>
<evidence type="ECO:0000256" key="1">
    <source>
        <dbReference type="SAM" id="Phobius"/>
    </source>
</evidence>
<name>A0ABY7JWK7_9ACTN</name>
<keyword evidence="1" id="KW-1133">Transmembrane helix</keyword>
<keyword evidence="1" id="KW-0472">Membrane</keyword>
<dbReference type="Proteomes" id="UP001164693">
    <property type="component" value="Chromosome"/>
</dbReference>
<evidence type="ECO:0000313" key="3">
    <source>
        <dbReference type="Proteomes" id="UP001164693"/>
    </source>
</evidence>
<dbReference type="EMBL" id="CP097463">
    <property type="protein sequence ID" value="WAX55717.1"/>
    <property type="molecule type" value="Genomic_DNA"/>
</dbReference>
<gene>
    <name evidence="2" type="ORF">M6B22_14370</name>
</gene>
<evidence type="ECO:0000313" key="2">
    <source>
        <dbReference type="EMBL" id="WAX55717.1"/>
    </source>
</evidence>
<protein>
    <submittedName>
        <fullName evidence="2">DUF2530 domain-containing protein</fullName>
    </submittedName>
</protein>
<proteinExistence type="predicted"/>
<dbReference type="RefSeq" id="WP_269442240.1">
    <property type="nucleotide sequence ID" value="NZ_CP097463.1"/>
</dbReference>
<dbReference type="Pfam" id="PF10745">
    <property type="entry name" value="DUF2530"/>
    <property type="match status" value="1"/>
</dbReference>
<accession>A0ABY7JWK7</accession>
<organism evidence="2 3">
    <name type="scientific">Jatrophihabitans cynanchi</name>
    <dbReference type="NCBI Taxonomy" id="2944128"/>
    <lineage>
        <taxon>Bacteria</taxon>
        <taxon>Bacillati</taxon>
        <taxon>Actinomycetota</taxon>
        <taxon>Actinomycetes</taxon>
        <taxon>Jatrophihabitantales</taxon>
        <taxon>Jatrophihabitantaceae</taxon>
        <taxon>Jatrophihabitans</taxon>
    </lineage>
</organism>